<dbReference type="Proteomes" id="UP001230328">
    <property type="component" value="Unassembled WGS sequence"/>
</dbReference>
<keyword evidence="2" id="KW-1185">Reference proteome</keyword>
<reference evidence="1 2" key="1">
    <citation type="submission" date="2023-07" db="EMBL/GenBank/DDBJ databases">
        <title>Comparative genomics of wheat-associated soil bacteria to identify genetic determinants of phenazine resistance.</title>
        <authorList>
            <person name="Mouncey N."/>
        </authorList>
    </citation>
    <scope>NUCLEOTIDE SEQUENCE [LARGE SCALE GENOMIC DNA]</scope>
    <source>
        <strain evidence="1 2">V2I4</strain>
    </source>
</reference>
<accession>A0ABU0TB38</accession>
<comment type="caution">
    <text evidence="1">The sequence shown here is derived from an EMBL/GenBank/DDBJ whole genome shotgun (WGS) entry which is preliminary data.</text>
</comment>
<evidence type="ECO:0000313" key="1">
    <source>
        <dbReference type="EMBL" id="MDQ1033019.1"/>
    </source>
</evidence>
<evidence type="ECO:0000313" key="2">
    <source>
        <dbReference type="Proteomes" id="UP001230328"/>
    </source>
</evidence>
<sequence>MSLAGLVPDEVRPCMPEGQPEEIAPLGLMSYDLTFRDISLDLHTYTCEVLRRLCADGRAAAWVGFEGSFHYDHLLTTEDISSSVYGYCVSDADPVASWDMAALRSAAWKEGIAETRAALEELLPRP</sequence>
<proteinExistence type="predicted"/>
<gene>
    <name evidence="1" type="ORF">QF035_010601</name>
</gene>
<dbReference type="EMBL" id="JAUSZI010000002">
    <property type="protein sequence ID" value="MDQ1033019.1"/>
    <property type="molecule type" value="Genomic_DNA"/>
</dbReference>
<name>A0ABU0TB38_9ACTN</name>
<organism evidence="1 2">
    <name type="scientific">Streptomyces umbrinus</name>
    <dbReference type="NCBI Taxonomy" id="67370"/>
    <lineage>
        <taxon>Bacteria</taxon>
        <taxon>Bacillati</taxon>
        <taxon>Actinomycetota</taxon>
        <taxon>Actinomycetes</taxon>
        <taxon>Kitasatosporales</taxon>
        <taxon>Streptomycetaceae</taxon>
        <taxon>Streptomyces</taxon>
        <taxon>Streptomyces phaeochromogenes group</taxon>
    </lineage>
</organism>
<protein>
    <submittedName>
        <fullName evidence="1">Uncharacterized protein</fullName>
    </submittedName>
</protein>